<organism evidence="7 8">
    <name type="scientific">SAR324 cluster bacterium</name>
    <dbReference type="NCBI Taxonomy" id="2024889"/>
    <lineage>
        <taxon>Bacteria</taxon>
        <taxon>Deltaproteobacteria</taxon>
        <taxon>SAR324 cluster</taxon>
    </lineage>
</organism>
<comment type="subcellular location">
    <subcellularLocation>
        <location evidence="1">Membrane</location>
        <topology evidence="1">Single-pass membrane protein</topology>
    </subcellularLocation>
</comment>
<reference evidence="7 8" key="1">
    <citation type="journal article" date="2020" name="Biotechnol. Biofuels">
        <title>New insights from the biogas microbiome by comprehensive genome-resolved metagenomics of nearly 1600 species originating from multiple anaerobic digesters.</title>
        <authorList>
            <person name="Campanaro S."/>
            <person name="Treu L."/>
            <person name="Rodriguez-R L.M."/>
            <person name="Kovalovszki A."/>
            <person name="Ziels R.M."/>
            <person name="Maus I."/>
            <person name="Zhu X."/>
            <person name="Kougias P.G."/>
            <person name="Basile A."/>
            <person name="Luo G."/>
            <person name="Schluter A."/>
            <person name="Konstantinidis K.T."/>
            <person name="Angelidaki I."/>
        </authorList>
    </citation>
    <scope>NUCLEOTIDE SEQUENCE [LARGE SCALE GENOMIC DNA]</scope>
    <source>
        <strain evidence="7">AS27yjCOA_65</strain>
    </source>
</reference>
<protein>
    <submittedName>
        <fullName evidence="7">PQQ-binding-like beta-propeller repeat protein</fullName>
    </submittedName>
</protein>
<dbReference type="Pfam" id="PF13517">
    <property type="entry name" value="FG-GAP_3"/>
    <property type="match status" value="1"/>
</dbReference>
<gene>
    <name evidence="7" type="ORF">GYA55_00225</name>
</gene>
<dbReference type="InterPro" id="IPR013517">
    <property type="entry name" value="FG-GAP"/>
</dbReference>
<accession>A0A7X9IIE9</accession>
<evidence type="ECO:0000256" key="6">
    <source>
        <dbReference type="SAM" id="Phobius"/>
    </source>
</evidence>
<dbReference type="EMBL" id="JAAZON010000008">
    <property type="protein sequence ID" value="NMC61570.1"/>
    <property type="molecule type" value="Genomic_DNA"/>
</dbReference>
<dbReference type="PANTHER" id="PTHR21419:SF23">
    <property type="entry name" value="PROTEIN DEFECTIVE IN EXINE FORMATION 1"/>
    <property type="match status" value="1"/>
</dbReference>
<comment type="caution">
    <text evidence="7">The sequence shown here is derived from an EMBL/GenBank/DDBJ whole genome shotgun (WGS) entry which is preliminary data.</text>
</comment>
<keyword evidence="4 6" id="KW-1133">Transmembrane helix</keyword>
<feature type="transmembrane region" description="Helical" evidence="6">
    <location>
        <begin position="12"/>
        <end position="34"/>
    </location>
</feature>
<keyword evidence="3" id="KW-0732">Signal</keyword>
<name>A0A7X9IIE9_9DELT</name>
<evidence type="ECO:0000256" key="4">
    <source>
        <dbReference type="ARBA" id="ARBA00022989"/>
    </source>
</evidence>
<evidence type="ECO:0000256" key="5">
    <source>
        <dbReference type="ARBA" id="ARBA00023136"/>
    </source>
</evidence>
<dbReference type="AlphaFoldDB" id="A0A7X9IIE9"/>
<dbReference type="Gene3D" id="2.130.10.10">
    <property type="entry name" value="YVTN repeat-like/Quinoprotein amine dehydrogenase"/>
    <property type="match status" value="2"/>
</dbReference>
<dbReference type="SUPFAM" id="SSF69318">
    <property type="entry name" value="Integrin alpha N-terminal domain"/>
    <property type="match status" value="1"/>
</dbReference>
<evidence type="ECO:0000313" key="8">
    <source>
        <dbReference type="Proteomes" id="UP000524246"/>
    </source>
</evidence>
<evidence type="ECO:0000256" key="3">
    <source>
        <dbReference type="ARBA" id="ARBA00022729"/>
    </source>
</evidence>
<dbReference type="InterPro" id="IPR015943">
    <property type="entry name" value="WD40/YVTN_repeat-like_dom_sf"/>
</dbReference>
<dbReference type="Proteomes" id="UP000524246">
    <property type="component" value="Unassembled WGS sequence"/>
</dbReference>
<evidence type="ECO:0000313" key="7">
    <source>
        <dbReference type="EMBL" id="NMC61570.1"/>
    </source>
</evidence>
<dbReference type="GO" id="GO:0016020">
    <property type="term" value="C:membrane"/>
    <property type="evidence" value="ECO:0007669"/>
    <property type="project" value="UniProtKB-SubCell"/>
</dbReference>
<dbReference type="InterPro" id="IPR045232">
    <property type="entry name" value="FAM234"/>
</dbReference>
<dbReference type="InterPro" id="IPR028994">
    <property type="entry name" value="Integrin_alpha_N"/>
</dbReference>
<dbReference type="PANTHER" id="PTHR21419">
    <property type="match status" value="1"/>
</dbReference>
<evidence type="ECO:0000256" key="1">
    <source>
        <dbReference type="ARBA" id="ARBA00004167"/>
    </source>
</evidence>
<evidence type="ECO:0000256" key="2">
    <source>
        <dbReference type="ARBA" id="ARBA00022692"/>
    </source>
</evidence>
<proteinExistence type="predicted"/>
<sequence>MFKLRHSDLNHVQFSIFMRSLIFALLINLNLLFLSVDKSLGQSYYGPPPLPGWAHANNFDSSQEAGLSLGGKRVIYSSPVVADVDGNVGNGLEVVVIGSDRKVHARKADGSTLWDFQISDSSCSTQPPIMSSPAVTELYGNGVPYVVVTYGGLTSEKCDGGVIVIKGIDGKQAWRFSTKAFDKKASEWAMLYGVISTPALADVDGDGNIEIAFGSFDRHVYLLNSNGSLRWYYIAADTVFSSPAFADLNGDGKLELIIGTDISQNLKLNPPTYDGGYVYALSTKSRKLKRVNFRDSKSMLWGKWFDQVIQGSPVVADVLASHKGNEIIVTSGCFFPKNEAKTRGRWIKILAAESGKCLKTLTAPTCFSSSPAVGDIDSDGQLEIVASVNGTTTLGGDGKGRLIAWKAETSEPMWSVIPRTAGTNESYMGTYIGPTIADLDGNGSMEVIVATGRGISVHNGFDGRALTCQSSSCEDNPFVISTSSSLKNSPAIGDLNNDGVLDLVAAGSYLFGWTNFSGLLQSDPAGLPPYSAAWPMLRGNALRNGTYH</sequence>
<keyword evidence="5 6" id="KW-0472">Membrane</keyword>
<keyword evidence="2 6" id="KW-0812">Transmembrane</keyword>